<dbReference type="EMBL" id="CP005587">
    <property type="protein sequence ID" value="AGK59924.1"/>
    <property type="molecule type" value="Genomic_DNA"/>
</dbReference>
<keyword evidence="1" id="KW-0472">Membrane</keyword>
<name>N0B8I1_9HYPH</name>
<proteinExistence type="predicted"/>
<dbReference type="AlphaFoldDB" id="N0B8I1"/>
<feature type="transmembrane region" description="Helical" evidence="1">
    <location>
        <begin position="121"/>
        <end position="142"/>
    </location>
</feature>
<gene>
    <name evidence="2" type="ORF">HYPDE_41278</name>
</gene>
<dbReference type="Proteomes" id="UP000005952">
    <property type="component" value="Chromosome"/>
</dbReference>
<dbReference type="KEGG" id="hdt:HYPDE_41278"/>
<accession>N0B8I1</accession>
<keyword evidence="3" id="KW-1185">Reference proteome</keyword>
<keyword evidence="1" id="KW-0812">Transmembrane</keyword>
<reference evidence="2 3" key="1">
    <citation type="journal article" date="2013" name="Genome Announc.">
        <title>Genome sequences for three denitrifying bacterial strains isolated from a uranium- and nitrate-contaminated subsurface environment.</title>
        <authorList>
            <person name="Venkatramanan R."/>
            <person name="Prakash O."/>
            <person name="Woyke T."/>
            <person name="Chain P."/>
            <person name="Goodwin L.A."/>
            <person name="Watson D."/>
            <person name="Brooks S."/>
            <person name="Kostka J.E."/>
            <person name="Green S.J."/>
        </authorList>
    </citation>
    <scope>NUCLEOTIDE SEQUENCE [LARGE SCALE GENOMIC DNA]</scope>
    <source>
        <strain evidence="2 3">1NES1</strain>
    </source>
</reference>
<dbReference type="STRING" id="670307.HYPDE_41278"/>
<evidence type="ECO:0000313" key="2">
    <source>
        <dbReference type="EMBL" id="AGK59924.1"/>
    </source>
</evidence>
<sequence>MTRQITSASDRLDESIARLVAFANEPAQSAIAEVPEDILSLIERHSGPLTACAYDQLAKPEAQRRLLYVQHIVSERKMEKQRSGTRVQKAFATFKWACGLDVPPAHKSLGDAENDRFSIRFMAVMTLIPVGALALMIITAVMKHQ</sequence>
<dbReference type="HOGENOM" id="CLU_1784250_0_0_5"/>
<keyword evidence="1" id="KW-1133">Transmembrane helix</keyword>
<evidence type="ECO:0000313" key="3">
    <source>
        <dbReference type="Proteomes" id="UP000005952"/>
    </source>
</evidence>
<evidence type="ECO:0000256" key="1">
    <source>
        <dbReference type="SAM" id="Phobius"/>
    </source>
</evidence>
<protein>
    <submittedName>
        <fullName evidence="2">Uncharacterized protein</fullName>
    </submittedName>
</protein>
<organism evidence="2 3">
    <name type="scientific">Hyphomicrobium denitrificans 1NES1</name>
    <dbReference type="NCBI Taxonomy" id="670307"/>
    <lineage>
        <taxon>Bacteria</taxon>
        <taxon>Pseudomonadati</taxon>
        <taxon>Pseudomonadota</taxon>
        <taxon>Alphaproteobacteria</taxon>
        <taxon>Hyphomicrobiales</taxon>
        <taxon>Hyphomicrobiaceae</taxon>
        <taxon>Hyphomicrobium</taxon>
    </lineage>
</organism>
<dbReference type="RefSeq" id="WP_015599938.1">
    <property type="nucleotide sequence ID" value="NC_021172.1"/>
</dbReference>